<protein>
    <submittedName>
        <fullName evidence="4">Sulfatase-like hydrolase/transferase</fullName>
    </submittedName>
</protein>
<dbReference type="InterPro" id="IPR000917">
    <property type="entry name" value="Sulfatase_N"/>
</dbReference>
<name>A0A6G4U2B6_9ACTN</name>
<proteinExistence type="predicted"/>
<dbReference type="AlphaFoldDB" id="A0A6G4U2B6"/>
<dbReference type="PANTHER" id="PTHR45953">
    <property type="entry name" value="IDURONATE 2-SULFATASE"/>
    <property type="match status" value="1"/>
</dbReference>
<dbReference type="Pfam" id="PF00884">
    <property type="entry name" value="Sulfatase"/>
    <property type="match status" value="1"/>
</dbReference>
<accession>A0A6G4U2B6</accession>
<dbReference type="EMBL" id="JAAKZV010000093">
    <property type="protein sequence ID" value="NGN66365.1"/>
    <property type="molecule type" value="Genomic_DNA"/>
</dbReference>
<dbReference type="GO" id="GO:0005737">
    <property type="term" value="C:cytoplasm"/>
    <property type="evidence" value="ECO:0007669"/>
    <property type="project" value="TreeGrafter"/>
</dbReference>
<evidence type="ECO:0000313" key="4">
    <source>
        <dbReference type="EMBL" id="NGN66365.1"/>
    </source>
</evidence>
<dbReference type="GO" id="GO:0016740">
    <property type="term" value="F:transferase activity"/>
    <property type="evidence" value="ECO:0007669"/>
    <property type="project" value="UniProtKB-KW"/>
</dbReference>
<reference evidence="4 5" key="1">
    <citation type="submission" date="2020-02" db="EMBL/GenBank/DDBJ databases">
        <title>Whole-genome analyses of novel actinobacteria.</title>
        <authorList>
            <person name="Sahin N."/>
        </authorList>
    </citation>
    <scope>NUCLEOTIDE SEQUENCE [LARGE SCALE GENOMIC DNA]</scope>
    <source>
        <strain evidence="4 5">A7024</strain>
    </source>
</reference>
<evidence type="ECO:0000259" key="3">
    <source>
        <dbReference type="Pfam" id="PF00884"/>
    </source>
</evidence>
<dbReference type="RefSeq" id="WP_165239671.1">
    <property type="nucleotide sequence ID" value="NZ_JAAKZV010000093.1"/>
</dbReference>
<keyword evidence="2 4" id="KW-0378">Hydrolase</keyword>
<dbReference type="SUPFAM" id="SSF53649">
    <property type="entry name" value="Alkaline phosphatase-like"/>
    <property type="match status" value="1"/>
</dbReference>
<dbReference type="PANTHER" id="PTHR45953:SF1">
    <property type="entry name" value="IDURONATE 2-SULFATASE"/>
    <property type="match status" value="1"/>
</dbReference>
<dbReference type="GO" id="GO:0008484">
    <property type="term" value="F:sulfuric ester hydrolase activity"/>
    <property type="evidence" value="ECO:0007669"/>
    <property type="project" value="TreeGrafter"/>
</dbReference>
<evidence type="ECO:0000256" key="2">
    <source>
        <dbReference type="ARBA" id="ARBA00022801"/>
    </source>
</evidence>
<dbReference type="Proteomes" id="UP000481583">
    <property type="component" value="Unassembled WGS sequence"/>
</dbReference>
<organism evidence="4 5">
    <name type="scientific">Streptomyces coryli</name>
    <dbReference type="NCBI Taxonomy" id="1128680"/>
    <lineage>
        <taxon>Bacteria</taxon>
        <taxon>Bacillati</taxon>
        <taxon>Actinomycetota</taxon>
        <taxon>Actinomycetes</taxon>
        <taxon>Kitasatosporales</taxon>
        <taxon>Streptomycetaceae</taxon>
        <taxon>Streptomyces</taxon>
    </lineage>
</organism>
<comment type="caution">
    <text evidence="4">The sequence shown here is derived from an EMBL/GenBank/DDBJ whole genome shotgun (WGS) entry which is preliminary data.</text>
</comment>
<dbReference type="Gene3D" id="3.40.720.10">
    <property type="entry name" value="Alkaline Phosphatase, subunit A"/>
    <property type="match status" value="1"/>
</dbReference>
<evidence type="ECO:0000313" key="5">
    <source>
        <dbReference type="Proteomes" id="UP000481583"/>
    </source>
</evidence>
<sequence length="600" mass="68006">MAGSDRTGHPTRAILVFFDTLNRRFLPPYGNDWVHAPNFRRLAERSATFGNCYGGSMPCIPARRELHTGRYNFLHRSWGPLEPFDDSMPRLLGEHGVHSHLATDHQHYFEDGGATYHTRYSTWEFFRGQEGDPWKGQLADPDIPEAVRLLRGERWRQDWINRGHLEREEDHPQSRTFDAGLDFIEANHAQDNWFLQIETFDPHEPFFTYKQYKDLYPHAYDGPHADWPDYQRTTERPQAVEHVRYEYAALLSMCDRSLGRVLDAMDAHGMWDDTLLIVGTDHGFLLGEHGWWGKNIQPWYDENIHTPLFVWDPRTGVRGERRDSLVQTIDLAPTLLEYFGVERPQDMQGVPLRETTASDVPVREAALFGSFGGHVNVTDGRYVYMRASASEDNAPLYEYTLLPTRMKGYFAGAELRDAELAAPFSFTKDCPVLRVPVHGQRSTHHHGSLLFDLDADPRQERPLVDDEVELRMAGLLTALMRANDAPASQFERLGLPREGDVTREHLLVRRQRASAERAAAALPDEDDLPQGRIHLRSPLSTLLAEPAATAAIETAVPGLLSNPRVATLGHVTLRELAAMAPAVLDGPRLRAIAEALATVP</sequence>
<gene>
    <name evidence="4" type="ORF">G5C51_20995</name>
</gene>
<keyword evidence="4" id="KW-0808">Transferase</keyword>
<dbReference type="GO" id="GO:0046872">
    <property type="term" value="F:metal ion binding"/>
    <property type="evidence" value="ECO:0007669"/>
    <property type="project" value="UniProtKB-KW"/>
</dbReference>
<keyword evidence="5" id="KW-1185">Reference proteome</keyword>
<dbReference type="CDD" id="cd16148">
    <property type="entry name" value="sulfatase_like"/>
    <property type="match status" value="1"/>
</dbReference>
<evidence type="ECO:0000256" key="1">
    <source>
        <dbReference type="ARBA" id="ARBA00022723"/>
    </source>
</evidence>
<keyword evidence="1" id="KW-0479">Metal-binding</keyword>
<dbReference type="InterPro" id="IPR017850">
    <property type="entry name" value="Alkaline_phosphatase_core_sf"/>
</dbReference>
<feature type="domain" description="Sulfatase N-terminal" evidence="3">
    <location>
        <begin position="14"/>
        <end position="341"/>
    </location>
</feature>